<keyword evidence="2" id="KW-1185">Reference proteome</keyword>
<reference evidence="1 2" key="1">
    <citation type="journal article" date="2016" name="Mol. Biol. Evol.">
        <title>Comparative Genomics of Early-Diverging Mushroom-Forming Fungi Provides Insights into the Origins of Lignocellulose Decay Capabilities.</title>
        <authorList>
            <person name="Nagy L.G."/>
            <person name="Riley R."/>
            <person name="Tritt A."/>
            <person name="Adam C."/>
            <person name="Daum C."/>
            <person name="Floudas D."/>
            <person name="Sun H."/>
            <person name="Yadav J.S."/>
            <person name="Pangilinan J."/>
            <person name="Larsson K.H."/>
            <person name="Matsuura K."/>
            <person name="Barry K."/>
            <person name="Labutti K."/>
            <person name="Kuo R."/>
            <person name="Ohm R.A."/>
            <person name="Bhattacharya S.S."/>
            <person name="Shirouzu T."/>
            <person name="Yoshinaga Y."/>
            <person name="Martin F.M."/>
            <person name="Grigoriev I.V."/>
            <person name="Hibbett D.S."/>
        </authorList>
    </citation>
    <scope>NUCLEOTIDE SEQUENCE [LARGE SCALE GENOMIC DNA]</scope>
    <source>
        <strain evidence="1 2">HHB14362 ss-1</strain>
    </source>
</reference>
<name>A0A165Q3N1_9AGAM</name>
<sequence length="271" mass="31486">MDVANQFVKKCIASCYRKRLSGCYERKARVINVLVPMPSGAPVLDSPALAYRLTRYDSDDVFLSHTQMESARREIEQRLYDGQQKIEQDQRKIEEQHRQIRRIPEETLMLGRQRNGPTLITSLPREILEAIFAVYSHLDLNQLCFDSSGWGVEIMENYWGPYEWLQPIMQVCQRWRDVALCAHSLWANILLDDRSHIQDMLLRSGNAPLTLVALDLNQFDNLELCLPHLHRVRELGLHSVTKTKLETFNTTDSFLAPRLWIWRSSHPSLGA</sequence>
<dbReference type="InParanoid" id="A0A165Q3N1"/>
<dbReference type="AlphaFoldDB" id="A0A165Q3N1"/>
<gene>
    <name evidence="1" type="ORF">NEOLEDRAFT_724448</name>
</gene>
<dbReference type="EMBL" id="KV425602">
    <property type="protein sequence ID" value="KZT21874.1"/>
    <property type="molecule type" value="Genomic_DNA"/>
</dbReference>
<organism evidence="1 2">
    <name type="scientific">Neolentinus lepideus HHB14362 ss-1</name>
    <dbReference type="NCBI Taxonomy" id="1314782"/>
    <lineage>
        <taxon>Eukaryota</taxon>
        <taxon>Fungi</taxon>
        <taxon>Dikarya</taxon>
        <taxon>Basidiomycota</taxon>
        <taxon>Agaricomycotina</taxon>
        <taxon>Agaricomycetes</taxon>
        <taxon>Gloeophyllales</taxon>
        <taxon>Gloeophyllaceae</taxon>
        <taxon>Neolentinus</taxon>
    </lineage>
</organism>
<evidence type="ECO:0000313" key="1">
    <source>
        <dbReference type="EMBL" id="KZT21874.1"/>
    </source>
</evidence>
<proteinExistence type="predicted"/>
<accession>A0A165Q3N1</accession>
<dbReference type="OrthoDB" id="3139566at2759"/>
<dbReference type="Gene3D" id="1.20.1280.50">
    <property type="match status" value="1"/>
</dbReference>
<dbReference type="Proteomes" id="UP000076761">
    <property type="component" value="Unassembled WGS sequence"/>
</dbReference>
<protein>
    <submittedName>
        <fullName evidence="1">Uncharacterized protein</fullName>
    </submittedName>
</protein>
<evidence type="ECO:0000313" key="2">
    <source>
        <dbReference type="Proteomes" id="UP000076761"/>
    </source>
</evidence>